<dbReference type="Gene3D" id="3.50.50.60">
    <property type="entry name" value="FAD/NAD(P)-binding domain"/>
    <property type="match status" value="1"/>
</dbReference>
<dbReference type="Gene3D" id="1.10.405.10">
    <property type="entry name" value="Guanine Nucleotide Dissociation Inhibitor, domain 1"/>
    <property type="match status" value="1"/>
</dbReference>
<dbReference type="InterPro" id="IPR001613">
    <property type="entry name" value="Flavin_amine_oxidase"/>
</dbReference>
<dbReference type="SUPFAM" id="SSF51905">
    <property type="entry name" value="FAD/NAD(P)-binding domain"/>
    <property type="match status" value="1"/>
</dbReference>
<comment type="catalytic activity">
    <reaction evidence="4">
        <text>a secondary aliphatic amine + O2 + H2O = a primary amine + an aldehyde + H2O2</text>
        <dbReference type="Rhea" id="RHEA:26414"/>
        <dbReference type="ChEBI" id="CHEBI:15377"/>
        <dbReference type="ChEBI" id="CHEBI:15379"/>
        <dbReference type="ChEBI" id="CHEBI:16240"/>
        <dbReference type="ChEBI" id="CHEBI:17478"/>
        <dbReference type="ChEBI" id="CHEBI:58855"/>
        <dbReference type="ChEBI" id="CHEBI:65296"/>
        <dbReference type="EC" id="1.4.3.4"/>
    </reaction>
</comment>
<evidence type="ECO:0000259" key="8">
    <source>
        <dbReference type="Pfam" id="PF01593"/>
    </source>
</evidence>
<dbReference type="Gene3D" id="3.90.660.10">
    <property type="match status" value="1"/>
</dbReference>
<feature type="binding site" evidence="5">
    <location>
        <position position="461"/>
    </location>
    <ligand>
        <name>FAD</name>
        <dbReference type="ChEBI" id="CHEBI:57692"/>
    </ligand>
</feature>
<dbReference type="PANTHER" id="PTHR43563:SF14">
    <property type="entry name" value="AMINE OXIDASE"/>
    <property type="match status" value="1"/>
</dbReference>
<evidence type="ECO:0000256" key="1">
    <source>
        <dbReference type="ARBA" id="ARBA00001974"/>
    </source>
</evidence>
<organism evidence="9 10">
    <name type="scientific">Lojkania enalia</name>
    <dbReference type="NCBI Taxonomy" id="147567"/>
    <lineage>
        <taxon>Eukaryota</taxon>
        <taxon>Fungi</taxon>
        <taxon>Dikarya</taxon>
        <taxon>Ascomycota</taxon>
        <taxon>Pezizomycotina</taxon>
        <taxon>Dothideomycetes</taxon>
        <taxon>Pleosporomycetidae</taxon>
        <taxon>Pleosporales</taxon>
        <taxon>Pleosporales incertae sedis</taxon>
        <taxon>Lojkania</taxon>
    </lineage>
</organism>
<feature type="chain" id="PRO_5040250260" description="Amine oxidase" evidence="7">
    <location>
        <begin position="21"/>
        <end position="486"/>
    </location>
</feature>
<comment type="cofactor">
    <cofactor evidence="1 6">
        <name>FAD</name>
        <dbReference type="ChEBI" id="CHEBI:57692"/>
    </cofactor>
</comment>
<comment type="similarity">
    <text evidence="2 6">Belongs to the flavin monoamine oxidase family.</text>
</comment>
<accession>A0A9P4K8Q5</accession>
<dbReference type="Pfam" id="PF01593">
    <property type="entry name" value="Amino_oxidase"/>
    <property type="match status" value="1"/>
</dbReference>
<feature type="domain" description="Amine oxidase" evidence="8">
    <location>
        <begin position="40"/>
        <end position="485"/>
    </location>
</feature>
<dbReference type="AlphaFoldDB" id="A0A9P4K8Q5"/>
<dbReference type="SUPFAM" id="SSF54373">
    <property type="entry name" value="FAD-linked reductases, C-terminal domain"/>
    <property type="match status" value="1"/>
</dbReference>
<feature type="binding site" evidence="5">
    <location>
        <position position="378"/>
    </location>
    <ligand>
        <name>substrate</name>
    </ligand>
</feature>
<dbReference type="EMBL" id="ML986618">
    <property type="protein sequence ID" value="KAF2264166.1"/>
    <property type="molecule type" value="Genomic_DNA"/>
</dbReference>
<evidence type="ECO:0000256" key="4">
    <source>
        <dbReference type="ARBA" id="ARBA00048448"/>
    </source>
</evidence>
<keyword evidence="3 6" id="KW-0560">Oxidoreductase</keyword>
<feature type="binding site" evidence="5">
    <location>
        <position position="272"/>
    </location>
    <ligand>
        <name>FAD</name>
        <dbReference type="ChEBI" id="CHEBI:57692"/>
    </ligand>
</feature>
<evidence type="ECO:0000256" key="3">
    <source>
        <dbReference type="ARBA" id="ARBA00023002"/>
    </source>
</evidence>
<feature type="binding site" evidence="5">
    <location>
        <begin position="60"/>
        <end position="61"/>
    </location>
    <ligand>
        <name>FAD</name>
        <dbReference type="ChEBI" id="CHEBI:57692"/>
    </ligand>
</feature>
<evidence type="ECO:0000313" key="10">
    <source>
        <dbReference type="Proteomes" id="UP000800093"/>
    </source>
</evidence>
<keyword evidence="7" id="KW-0732">Signal</keyword>
<dbReference type="InterPro" id="IPR002937">
    <property type="entry name" value="Amino_oxidase"/>
</dbReference>
<protein>
    <recommendedName>
        <fullName evidence="6">Amine oxidase</fullName>
        <ecNumber evidence="6">1.4.3.-</ecNumber>
    </recommendedName>
</protein>
<name>A0A9P4K8Q5_9PLEO</name>
<evidence type="ECO:0000256" key="2">
    <source>
        <dbReference type="ARBA" id="ARBA00005995"/>
    </source>
</evidence>
<proteinExistence type="inferred from homology"/>
<sequence length="486" mass="52835">MLFRSCYFCLIFTFFNFVSSNQIILGETKTVDVAIVGGGLAGLSAAKKLLDGGKTVLVLEARDRVGGKILNQRLANGGVTEIGAEFVGPTQDKVLEYIDELGLKTFDTYNAGSTILWRNNTRTPYIPDPELGGAPPVPAEALIQIAAAQATLDSWAAELDVNAPWSHPKASSWDTTTLEEFIDASNSLSDTRFMFSSFSRALFGAEPHELSLLYVIAYIASAGNSTTKGTISRLVSIPDAAQAQRVEGGTQLIPTRLADKIGRSHISLNTAVKKIARTPRGYIIRTTSITVRARKVVVAISPPLINDIAFTPALPHARAQLNKRLRLGAMGKAIAIYKTPFWRKAGNHSGQVFSDYGGTKLTFDNSPSKPRYGALLGFIAGDAMRDLDMLSEDEVKANVTQDFVRYFGERAGRPEEVVIQRWGLEEYSRGGPVAIAPANTLVRFGRALRETVDGIHWAGTETAEYWTGYMDGAIRSGERVAREILG</sequence>
<keyword evidence="10" id="KW-1185">Reference proteome</keyword>
<dbReference type="OrthoDB" id="5046242at2759"/>
<gene>
    <name evidence="9" type="ORF">CC78DRAFT_533400</name>
</gene>
<evidence type="ECO:0000256" key="5">
    <source>
        <dbReference type="PIRSR" id="PIRSR601613-1"/>
    </source>
</evidence>
<evidence type="ECO:0000313" key="9">
    <source>
        <dbReference type="EMBL" id="KAF2264166.1"/>
    </source>
</evidence>
<dbReference type="EC" id="1.4.3.-" evidence="6"/>
<evidence type="ECO:0000256" key="7">
    <source>
        <dbReference type="SAM" id="SignalP"/>
    </source>
</evidence>
<dbReference type="InterPro" id="IPR050703">
    <property type="entry name" value="Flavin_MAO"/>
</dbReference>
<feature type="signal peptide" evidence="7">
    <location>
        <begin position="1"/>
        <end position="20"/>
    </location>
</feature>
<evidence type="ECO:0000256" key="6">
    <source>
        <dbReference type="RuleBase" id="RU362067"/>
    </source>
</evidence>
<keyword evidence="6" id="KW-0285">Flavoprotein</keyword>
<dbReference type="PANTHER" id="PTHR43563">
    <property type="entry name" value="AMINE OXIDASE"/>
    <property type="match status" value="1"/>
</dbReference>
<reference evidence="10" key="1">
    <citation type="journal article" date="2020" name="Stud. Mycol.">
        <title>101 Dothideomycetes genomes: A test case for predicting lifestyles and emergence of pathogens.</title>
        <authorList>
            <person name="Haridas S."/>
            <person name="Albert R."/>
            <person name="Binder M."/>
            <person name="Bloem J."/>
            <person name="LaButti K."/>
            <person name="Salamov A."/>
            <person name="Andreopoulos B."/>
            <person name="Baker S."/>
            <person name="Barry K."/>
            <person name="Bills G."/>
            <person name="Bluhm B."/>
            <person name="Cannon C."/>
            <person name="Castanera R."/>
            <person name="Culley D."/>
            <person name="Daum C."/>
            <person name="Ezra D."/>
            <person name="Gonzalez J."/>
            <person name="Henrissat B."/>
            <person name="Kuo A."/>
            <person name="Liang C."/>
            <person name="Lipzen A."/>
            <person name="Lutzoni F."/>
            <person name="Magnuson J."/>
            <person name="Mondo S."/>
            <person name="Nolan M."/>
            <person name="Ohm R."/>
            <person name="Pangilinan J."/>
            <person name="Park H.-J."/>
            <person name="Ramirez L."/>
            <person name="Alfaro M."/>
            <person name="Sun H."/>
            <person name="Tritt A."/>
            <person name="Yoshinaga Y."/>
            <person name="Zwiers L.-H."/>
            <person name="Turgeon B."/>
            <person name="Goodwin S."/>
            <person name="Spatafora J."/>
            <person name="Crous P."/>
            <person name="Grigoriev I."/>
        </authorList>
    </citation>
    <scope>NUCLEOTIDE SEQUENCE [LARGE SCALE GENOMIC DNA]</scope>
    <source>
        <strain evidence="10">CBS 304.66</strain>
    </source>
</reference>
<dbReference type="GO" id="GO:0097621">
    <property type="term" value="F:monoamine oxidase activity"/>
    <property type="evidence" value="ECO:0007669"/>
    <property type="project" value="UniProtKB-EC"/>
</dbReference>
<keyword evidence="6" id="KW-0274">FAD</keyword>
<comment type="caution">
    <text evidence="9">The sequence shown here is derived from an EMBL/GenBank/DDBJ whole genome shotgun (WGS) entry which is preliminary data.</text>
</comment>
<dbReference type="InterPro" id="IPR036188">
    <property type="entry name" value="FAD/NAD-bd_sf"/>
</dbReference>
<dbReference type="PRINTS" id="PR00757">
    <property type="entry name" value="AMINEOXDASEF"/>
</dbReference>
<dbReference type="Proteomes" id="UP000800093">
    <property type="component" value="Unassembled WGS sequence"/>
</dbReference>